<evidence type="ECO:0000313" key="5">
    <source>
        <dbReference type="Proteomes" id="UP001314229"/>
    </source>
</evidence>
<reference evidence="4 5" key="1">
    <citation type="submission" date="2024-01" db="EMBL/GenBank/DDBJ databases">
        <authorList>
            <person name="Alioto T."/>
            <person name="Alioto T."/>
            <person name="Gomez Garrido J."/>
        </authorList>
    </citation>
    <scope>NUCLEOTIDE SEQUENCE [LARGE SCALE GENOMIC DNA]</scope>
</reference>
<feature type="transmembrane region" description="Helical" evidence="1">
    <location>
        <begin position="149"/>
        <end position="172"/>
    </location>
</feature>
<gene>
    <name evidence="4" type="ORF">FSCOSCO3_A032575</name>
</gene>
<dbReference type="PROSITE" id="PS50835">
    <property type="entry name" value="IG_LIKE"/>
    <property type="match status" value="1"/>
</dbReference>
<evidence type="ECO:0000256" key="1">
    <source>
        <dbReference type="SAM" id="Phobius"/>
    </source>
</evidence>
<dbReference type="SUPFAM" id="SSF48726">
    <property type="entry name" value="Immunoglobulin"/>
    <property type="match status" value="1"/>
</dbReference>
<dbReference type="Pfam" id="PF07686">
    <property type="entry name" value="V-set"/>
    <property type="match status" value="1"/>
</dbReference>
<dbReference type="Gene3D" id="2.60.40.10">
    <property type="entry name" value="Immunoglobulins"/>
    <property type="match status" value="1"/>
</dbReference>
<sequence>MSLVVALLLTHCVVSAFGASVSGDVMEVQTVSGEDCPLRCTARNKPGVDYSAVRWYKQLDNTETRRLRGLLTRDLPNGTTRWYTSVGREVELMGDTLDIYLPNVTCADSGVYVCHLAAPVGEQNQEGQVLLTLADCFDSSEEIMMTDTFLVIFASVVLMCAFIIFLISYGSLKNVVQGGNKATQKEVLLNAPLKPLEKKDLKLIYTLGPNVSKKPSLKHICV</sequence>
<feature type="signal peptide" evidence="2">
    <location>
        <begin position="1"/>
        <end position="18"/>
    </location>
</feature>
<feature type="chain" id="PRO_5043673675" evidence="2">
    <location>
        <begin position="19"/>
        <end position="222"/>
    </location>
</feature>
<evidence type="ECO:0000259" key="3">
    <source>
        <dbReference type="PROSITE" id="PS50835"/>
    </source>
</evidence>
<dbReference type="InterPro" id="IPR007110">
    <property type="entry name" value="Ig-like_dom"/>
</dbReference>
<keyword evidence="5" id="KW-1185">Reference proteome</keyword>
<feature type="domain" description="Ig-like" evidence="3">
    <location>
        <begin position="33"/>
        <end position="132"/>
    </location>
</feature>
<comment type="caution">
    <text evidence="4">The sequence shown here is derived from an EMBL/GenBank/DDBJ whole genome shotgun (WGS) entry which is preliminary data.</text>
</comment>
<evidence type="ECO:0000256" key="2">
    <source>
        <dbReference type="SAM" id="SignalP"/>
    </source>
</evidence>
<keyword evidence="1" id="KW-0472">Membrane</keyword>
<keyword evidence="2" id="KW-0732">Signal</keyword>
<keyword evidence="1" id="KW-1133">Transmembrane helix</keyword>
<evidence type="ECO:0000313" key="4">
    <source>
        <dbReference type="EMBL" id="CAK6975011.1"/>
    </source>
</evidence>
<dbReference type="AlphaFoldDB" id="A0AAV1PTI7"/>
<organism evidence="4 5">
    <name type="scientific">Scomber scombrus</name>
    <name type="common">Atlantic mackerel</name>
    <name type="synonym">Scomber vernalis</name>
    <dbReference type="NCBI Taxonomy" id="13677"/>
    <lineage>
        <taxon>Eukaryota</taxon>
        <taxon>Metazoa</taxon>
        <taxon>Chordata</taxon>
        <taxon>Craniata</taxon>
        <taxon>Vertebrata</taxon>
        <taxon>Euteleostomi</taxon>
        <taxon>Actinopterygii</taxon>
        <taxon>Neopterygii</taxon>
        <taxon>Teleostei</taxon>
        <taxon>Neoteleostei</taxon>
        <taxon>Acanthomorphata</taxon>
        <taxon>Pelagiaria</taxon>
        <taxon>Scombriformes</taxon>
        <taxon>Scombridae</taxon>
        <taxon>Scomber</taxon>
    </lineage>
</organism>
<proteinExistence type="predicted"/>
<dbReference type="PANTHER" id="PTHR15193:SF1">
    <property type="entry name" value="CD83 ANTIGEN"/>
    <property type="match status" value="1"/>
</dbReference>
<dbReference type="InterPro" id="IPR036179">
    <property type="entry name" value="Ig-like_dom_sf"/>
</dbReference>
<keyword evidence="1" id="KW-0812">Transmembrane</keyword>
<dbReference type="CDD" id="cd00096">
    <property type="entry name" value="Ig"/>
    <property type="match status" value="1"/>
</dbReference>
<dbReference type="EMBL" id="CAWUFR010000280">
    <property type="protein sequence ID" value="CAK6975011.1"/>
    <property type="molecule type" value="Genomic_DNA"/>
</dbReference>
<dbReference type="InterPro" id="IPR013106">
    <property type="entry name" value="Ig_V-set"/>
</dbReference>
<name>A0AAV1PTI7_SCOSC</name>
<dbReference type="Proteomes" id="UP001314229">
    <property type="component" value="Unassembled WGS sequence"/>
</dbReference>
<dbReference type="InterPro" id="IPR013783">
    <property type="entry name" value="Ig-like_fold"/>
</dbReference>
<protein>
    <submittedName>
        <fullName evidence="4">CD83 antigen</fullName>
    </submittedName>
</protein>
<accession>A0AAV1PTI7</accession>
<dbReference type="PANTHER" id="PTHR15193">
    <property type="entry name" value="CD83 ANTIGEN"/>
    <property type="match status" value="1"/>
</dbReference>